<dbReference type="SUPFAM" id="SSF46785">
    <property type="entry name" value="Winged helix' DNA-binding domain"/>
    <property type="match status" value="1"/>
</dbReference>
<dbReference type="PROSITE" id="PS01332">
    <property type="entry name" value="HTH_RRF2_1"/>
    <property type="match status" value="1"/>
</dbReference>
<dbReference type="InterPro" id="IPR036388">
    <property type="entry name" value="WH-like_DNA-bd_sf"/>
</dbReference>
<dbReference type="Proteomes" id="UP000648239">
    <property type="component" value="Unassembled WGS sequence"/>
</dbReference>
<evidence type="ECO:0000313" key="2">
    <source>
        <dbReference type="Proteomes" id="UP000648239"/>
    </source>
</evidence>
<dbReference type="NCBIfam" id="TIGR00738">
    <property type="entry name" value="rrf2_super"/>
    <property type="match status" value="1"/>
</dbReference>
<dbReference type="PROSITE" id="PS51197">
    <property type="entry name" value="HTH_RRF2_2"/>
    <property type="match status" value="1"/>
</dbReference>
<dbReference type="PANTHER" id="PTHR33221:SF2">
    <property type="entry name" value="TRANSCRIPTIONAL REGULATOR"/>
    <property type="match status" value="1"/>
</dbReference>
<dbReference type="InterPro" id="IPR030489">
    <property type="entry name" value="TR_Rrf2-type_CS"/>
</dbReference>
<dbReference type="Pfam" id="PF02082">
    <property type="entry name" value="Rrf2"/>
    <property type="match status" value="1"/>
</dbReference>
<dbReference type="AlphaFoldDB" id="A0A8J6Y7G4"/>
<dbReference type="GO" id="GO:0005829">
    <property type="term" value="C:cytosol"/>
    <property type="evidence" value="ECO:0007669"/>
    <property type="project" value="TreeGrafter"/>
</dbReference>
<gene>
    <name evidence="1" type="ORF">IFK94_11320</name>
</gene>
<sequence>MIRITKQTDYAILLLTYVAAQEPDQVHTCRSLAEWSRLSLPMVSKILKPLSREGIMVSTRGVNGGYTLARPADQITVGEVIRAIEGPIGMTPCITDPGSCEQETFCPVKVNWERISRAVRDAVDDVRLSEMFGPEDESSQDLLAIQ</sequence>
<dbReference type="Gene3D" id="1.10.10.10">
    <property type="entry name" value="Winged helix-like DNA-binding domain superfamily/Winged helix DNA-binding domain"/>
    <property type="match status" value="1"/>
</dbReference>
<dbReference type="InterPro" id="IPR000944">
    <property type="entry name" value="Tscrpt_reg_Rrf2"/>
</dbReference>
<dbReference type="PANTHER" id="PTHR33221">
    <property type="entry name" value="WINGED HELIX-TURN-HELIX TRANSCRIPTIONAL REGULATOR, RRF2 FAMILY"/>
    <property type="match status" value="1"/>
</dbReference>
<dbReference type="InterPro" id="IPR036390">
    <property type="entry name" value="WH_DNA-bd_sf"/>
</dbReference>
<protein>
    <submittedName>
        <fullName evidence="1">SUF system Fe-S cluster assembly regulator</fullName>
    </submittedName>
</protein>
<proteinExistence type="predicted"/>
<dbReference type="InterPro" id="IPR014290">
    <property type="entry name" value="SUF_FeS_clus_asmbl_reg"/>
</dbReference>
<reference evidence="1 2" key="1">
    <citation type="submission" date="2020-08" db="EMBL/GenBank/DDBJ databases">
        <title>Acidobacteriota in marine sediments use diverse sulfur dissimilation pathways.</title>
        <authorList>
            <person name="Wasmund K."/>
        </authorList>
    </citation>
    <scope>NUCLEOTIDE SEQUENCE [LARGE SCALE GENOMIC DNA]</scope>
    <source>
        <strain evidence="1">MAG AM4</strain>
    </source>
</reference>
<comment type="caution">
    <text evidence="1">The sequence shown here is derived from an EMBL/GenBank/DDBJ whole genome shotgun (WGS) entry which is preliminary data.</text>
</comment>
<dbReference type="NCBIfam" id="TIGR02944">
    <property type="entry name" value="suf_reg_Xantho"/>
    <property type="match status" value="1"/>
</dbReference>
<accession>A0A8J6Y7G4</accession>
<dbReference type="EMBL" id="JACXWD010000040">
    <property type="protein sequence ID" value="MBD3868705.1"/>
    <property type="molecule type" value="Genomic_DNA"/>
</dbReference>
<evidence type="ECO:0000313" key="1">
    <source>
        <dbReference type="EMBL" id="MBD3868705.1"/>
    </source>
</evidence>
<name>A0A8J6Y7G4_9BACT</name>
<organism evidence="1 2">
    <name type="scientific">Candidatus Polarisedimenticola svalbardensis</name>
    <dbReference type="NCBI Taxonomy" id="2886004"/>
    <lineage>
        <taxon>Bacteria</taxon>
        <taxon>Pseudomonadati</taxon>
        <taxon>Acidobacteriota</taxon>
        <taxon>Candidatus Polarisedimenticolia</taxon>
        <taxon>Candidatus Polarisedimenticolales</taxon>
        <taxon>Candidatus Polarisedimenticolaceae</taxon>
        <taxon>Candidatus Polarisedimenticola</taxon>
    </lineage>
</organism>
<dbReference type="GO" id="GO:0003700">
    <property type="term" value="F:DNA-binding transcription factor activity"/>
    <property type="evidence" value="ECO:0007669"/>
    <property type="project" value="TreeGrafter"/>
</dbReference>